<dbReference type="GO" id="GO:0003677">
    <property type="term" value="F:DNA binding"/>
    <property type="evidence" value="ECO:0007669"/>
    <property type="project" value="InterPro"/>
</dbReference>
<protein>
    <recommendedName>
        <fullName evidence="2">Core Histone H2A/H2B/H3 domain-containing protein</fullName>
    </recommendedName>
</protein>
<dbReference type="Gene3D" id="1.10.20.10">
    <property type="entry name" value="Histone, subunit A"/>
    <property type="match status" value="1"/>
</dbReference>
<dbReference type="PANTHER" id="PTHR11426">
    <property type="entry name" value="HISTONE H3"/>
    <property type="match status" value="1"/>
</dbReference>
<comment type="caution">
    <text evidence="3">The sequence shown here is derived from an EMBL/GenBank/DDBJ whole genome shotgun (WGS) entry which is preliminary data.</text>
</comment>
<dbReference type="InterPro" id="IPR000164">
    <property type="entry name" value="Histone_H3/CENP-A"/>
</dbReference>
<dbReference type="GO" id="GO:0046982">
    <property type="term" value="F:protein heterodimerization activity"/>
    <property type="evidence" value="ECO:0007669"/>
    <property type="project" value="InterPro"/>
</dbReference>
<keyword evidence="4" id="KW-1185">Reference proteome</keyword>
<dbReference type="Pfam" id="PF00125">
    <property type="entry name" value="Histone"/>
    <property type="match status" value="1"/>
</dbReference>
<gene>
    <name evidence="3" type="ORF">A3Q56_07171</name>
</gene>
<dbReference type="EMBL" id="LWCA01001443">
    <property type="protein sequence ID" value="OAF65111.1"/>
    <property type="molecule type" value="Genomic_DNA"/>
</dbReference>
<organism evidence="3 4">
    <name type="scientific">Intoshia linei</name>
    <dbReference type="NCBI Taxonomy" id="1819745"/>
    <lineage>
        <taxon>Eukaryota</taxon>
        <taxon>Metazoa</taxon>
        <taxon>Spiralia</taxon>
        <taxon>Lophotrochozoa</taxon>
        <taxon>Mesozoa</taxon>
        <taxon>Orthonectida</taxon>
        <taxon>Rhopaluridae</taxon>
        <taxon>Intoshia</taxon>
    </lineage>
</organism>
<dbReference type="Proteomes" id="UP000078046">
    <property type="component" value="Unassembled WGS sequence"/>
</dbReference>
<accession>A0A177AUN5</accession>
<name>A0A177AUN5_9BILA</name>
<dbReference type="GO" id="GO:0000786">
    <property type="term" value="C:nucleosome"/>
    <property type="evidence" value="ECO:0007669"/>
    <property type="project" value="InterPro"/>
</dbReference>
<dbReference type="SMART" id="SM00428">
    <property type="entry name" value="H3"/>
    <property type="match status" value="1"/>
</dbReference>
<evidence type="ECO:0000256" key="1">
    <source>
        <dbReference type="ARBA" id="ARBA00010343"/>
    </source>
</evidence>
<evidence type="ECO:0000259" key="2">
    <source>
        <dbReference type="Pfam" id="PF00125"/>
    </source>
</evidence>
<dbReference type="SUPFAM" id="SSF47113">
    <property type="entry name" value="Histone-fold"/>
    <property type="match status" value="1"/>
</dbReference>
<dbReference type="InterPro" id="IPR009072">
    <property type="entry name" value="Histone-fold"/>
</dbReference>
<dbReference type="GO" id="GO:0030527">
    <property type="term" value="F:structural constituent of chromatin"/>
    <property type="evidence" value="ECO:0007669"/>
    <property type="project" value="InterPro"/>
</dbReference>
<dbReference type="InterPro" id="IPR007125">
    <property type="entry name" value="H2A/H2B/H3"/>
</dbReference>
<evidence type="ECO:0000313" key="3">
    <source>
        <dbReference type="EMBL" id="OAF65111.1"/>
    </source>
</evidence>
<comment type="similarity">
    <text evidence="1">Belongs to the histone H3 family.</text>
</comment>
<reference evidence="3 4" key="1">
    <citation type="submission" date="2016-04" db="EMBL/GenBank/DDBJ databases">
        <title>The genome of Intoshia linei affirms orthonectids as highly simplified spiralians.</title>
        <authorList>
            <person name="Mikhailov K.V."/>
            <person name="Slusarev G.S."/>
            <person name="Nikitin M.A."/>
            <person name="Logacheva M.D."/>
            <person name="Penin A."/>
            <person name="Aleoshin V."/>
            <person name="Panchin Y.V."/>
        </authorList>
    </citation>
    <scope>NUCLEOTIDE SEQUENCE [LARGE SCALE GENOMIC DNA]</scope>
    <source>
        <strain evidence="3">Intl2013</strain>
        <tissue evidence="3">Whole animal</tissue>
    </source>
</reference>
<feature type="domain" description="Core Histone H2A/H2B/H3" evidence="2">
    <location>
        <begin position="75"/>
        <end position="142"/>
    </location>
</feature>
<proteinExistence type="inferred from homology"/>
<evidence type="ECO:0000313" key="4">
    <source>
        <dbReference type="Proteomes" id="UP000078046"/>
    </source>
</evidence>
<dbReference type="OrthoDB" id="420022at2759"/>
<sequence length="150" mass="17611">MVFEPTGSSTPIRIPSRFNRHQRSDIMNNDDRRSANDTNIYLHQRTIPNAPKIKKLSKVNKKSIMPNNIGWLHRNAIPMLPFARLVHQITSEITTDYIQYQTDALRILQEVSEIYLTTKFTDLNKCAQHRQRVTISKKDMQLLDFLNDFK</sequence>
<dbReference type="AlphaFoldDB" id="A0A177AUN5"/>